<dbReference type="InterPro" id="IPR012338">
    <property type="entry name" value="Beta-lactam/transpept-like"/>
</dbReference>
<dbReference type="GO" id="GO:0008800">
    <property type="term" value="F:beta-lactamase activity"/>
    <property type="evidence" value="ECO:0007669"/>
    <property type="project" value="InterPro"/>
</dbReference>
<dbReference type="AlphaFoldDB" id="A0A1F5ISE6"/>
<feature type="transmembrane region" description="Helical" evidence="1">
    <location>
        <begin position="21"/>
        <end position="42"/>
    </location>
</feature>
<dbReference type="Proteomes" id="UP000176336">
    <property type="component" value="Unassembled WGS sequence"/>
</dbReference>
<keyword evidence="1" id="KW-0812">Transmembrane</keyword>
<dbReference type="SUPFAM" id="SSF56601">
    <property type="entry name" value="beta-lactamase/transpeptidase-like"/>
    <property type="match status" value="1"/>
</dbReference>
<reference evidence="3 4" key="1">
    <citation type="journal article" date="2016" name="Nat. Commun.">
        <title>Thousands of microbial genomes shed light on interconnected biogeochemical processes in an aquifer system.</title>
        <authorList>
            <person name="Anantharaman K."/>
            <person name="Brown C.T."/>
            <person name="Hug L.A."/>
            <person name="Sharon I."/>
            <person name="Castelle C.J."/>
            <person name="Probst A.J."/>
            <person name="Thomas B.C."/>
            <person name="Singh A."/>
            <person name="Wilkins M.J."/>
            <person name="Karaoz U."/>
            <person name="Brodie E.L."/>
            <person name="Williams K.H."/>
            <person name="Hubbard S.S."/>
            <person name="Banfield J.F."/>
        </authorList>
    </citation>
    <scope>NUCLEOTIDE SEQUENCE [LARGE SCALE GENOMIC DNA]</scope>
</reference>
<dbReference type="EMBL" id="MFCR01000003">
    <property type="protein sequence ID" value="OGE19298.1"/>
    <property type="molecule type" value="Genomic_DNA"/>
</dbReference>
<dbReference type="GO" id="GO:0030655">
    <property type="term" value="P:beta-lactam antibiotic catabolic process"/>
    <property type="evidence" value="ECO:0007669"/>
    <property type="project" value="InterPro"/>
</dbReference>
<gene>
    <name evidence="3" type="ORF">A2871_00395</name>
</gene>
<dbReference type="PANTHER" id="PTHR35333">
    <property type="entry name" value="BETA-LACTAMASE"/>
    <property type="match status" value="1"/>
</dbReference>
<evidence type="ECO:0000313" key="4">
    <source>
        <dbReference type="Proteomes" id="UP000176336"/>
    </source>
</evidence>
<evidence type="ECO:0000256" key="1">
    <source>
        <dbReference type="SAM" id="Phobius"/>
    </source>
</evidence>
<evidence type="ECO:0000313" key="3">
    <source>
        <dbReference type="EMBL" id="OGE19298.1"/>
    </source>
</evidence>
<dbReference type="Gene3D" id="3.40.710.10">
    <property type="entry name" value="DD-peptidase/beta-lactamase superfamily"/>
    <property type="match status" value="1"/>
</dbReference>
<keyword evidence="1" id="KW-0472">Membrane</keyword>
<feature type="domain" description="Beta-lactamase class A catalytic" evidence="2">
    <location>
        <begin position="86"/>
        <end position="298"/>
    </location>
</feature>
<dbReference type="Pfam" id="PF13354">
    <property type="entry name" value="Beta-lactamase2"/>
    <property type="match status" value="1"/>
</dbReference>
<protein>
    <recommendedName>
        <fullName evidence="2">Beta-lactamase class A catalytic domain-containing protein</fullName>
    </recommendedName>
</protein>
<keyword evidence="1" id="KW-1133">Transmembrane helix</keyword>
<proteinExistence type="predicted"/>
<organism evidence="3 4">
    <name type="scientific">Candidatus Daviesbacteria bacterium RIFCSPHIGHO2_01_FULL_41_23</name>
    <dbReference type="NCBI Taxonomy" id="1797764"/>
    <lineage>
        <taxon>Bacteria</taxon>
        <taxon>Candidatus Daviesiibacteriota</taxon>
    </lineage>
</organism>
<dbReference type="PANTHER" id="PTHR35333:SF3">
    <property type="entry name" value="BETA-LACTAMASE-TYPE TRANSPEPTIDASE FOLD CONTAINING PROTEIN"/>
    <property type="match status" value="1"/>
</dbReference>
<name>A0A1F5ISE6_9BACT</name>
<evidence type="ECO:0000259" key="2">
    <source>
        <dbReference type="Pfam" id="PF13354"/>
    </source>
</evidence>
<dbReference type="InterPro" id="IPR045155">
    <property type="entry name" value="Beta-lactam_cat"/>
</dbReference>
<accession>A0A1F5ISE6</accession>
<sequence>MMNNNFVPRWKLRLRRRRKKRLIRLLLFFLIFAVIIFILLQFKTVKNEPVEVKTPAVAGVRDEQTDRSSLKAVVENSLLETKGNYGVVIKNLKTGESYLINEHRVFDAASLYKLWVMAAVYNQIQSGKLNPDQVLSEDIAVLNKDFFIEPDKAELTDGAVTLTVDSALTQMITISHNYAALLLTKQIRLAKVEAFLKENGFKESKVGTSGALPKVTPFDIALFLEKLYKSELADQENSQKMIELLKNQKISDGLPDYLPDKQSSEPVAVAHKTGDIEGFKHDAGIVFTGKGDYIVVIMSESTSPAGAGERIALLSKAVFDYFNKK</sequence>
<dbReference type="InterPro" id="IPR000871">
    <property type="entry name" value="Beta-lactam_class-A"/>
</dbReference>
<dbReference type="GO" id="GO:0046677">
    <property type="term" value="P:response to antibiotic"/>
    <property type="evidence" value="ECO:0007669"/>
    <property type="project" value="InterPro"/>
</dbReference>
<comment type="caution">
    <text evidence="3">The sequence shown here is derived from an EMBL/GenBank/DDBJ whole genome shotgun (WGS) entry which is preliminary data.</text>
</comment>